<gene>
    <name evidence="1" type="ORF">CHRIB12_LOCUS20650</name>
</gene>
<evidence type="ECO:0000313" key="2">
    <source>
        <dbReference type="Proteomes" id="UP000684084"/>
    </source>
</evidence>
<evidence type="ECO:0000313" key="1">
    <source>
        <dbReference type="EMBL" id="CAB5388534.1"/>
    </source>
</evidence>
<organism evidence="1 2">
    <name type="scientific">Rhizophagus irregularis</name>
    <dbReference type="NCBI Taxonomy" id="588596"/>
    <lineage>
        <taxon>Eukaryota</taxon>
        <taxon>Fungi</taxon>
        <taxon>Fungi incertae sedis</taxon>
        <taxon>Mucoromycota</taxon>
        <taxon>Glomeromycotina</taxon>
        <taxon>Glomeromycetes</taxon>
        <taxon>Glomerales</taxon>
        <taxon>Glomeraceae</taxon>
        <taxon>Rhizophagus</taxon>
    </lineage>
</organism>
<reference evidence="1" key="1">
    <citation type="submission" date="2020-05" db="EMBL/GenBank/DDBJ databases">
        <authorList>
            <person name="Rincon C."/>
            <person name="Sanders R I."/>
            <person name="Robbins C."/>
            <person name="Chaturvedi A."/>
        </authorList>
    </citation>
    <scope>NUCLEOTIDE SEQUENCE</scope>
    <source>
        <strain evidence="1">CHB12</strain>
    </source>
</reference>
<dbReference type="AlphaFoldDB" id="A0A915ZV96"/>
<accession>A0A915ZV96</accession>
<proteinExistence type="predicted"/>
<sequence length="146" mass="17424">MLMADDSLNNYVDNIVSLAHNDQNLGINLNYNNFYDLPWIPKWNGIVIEKSLRKLITLTTNTKNLERTLFSLYKERFCPMCEEDEEDFNHIWFCEERREDMDDLISGVQNWLLLEINKILDPINHITLEHIKISMIFGNLKYQRIT</sequence>
<comment type="caution">
    <text evidence="1">The sequence shown here is derived from an EMBL/GenBank/DDBJ whole genome shotgun (WGS) entry which is preliminary data.</text>
</comment>
<dbReference type="VEuPathDB" id="FungiDB:RhiirFUN_011586"/>
<dbReference type="EMBL" id="CAGKOT010000061">
    <property type="protein sequence ID" value="CAB5388534.1"/>
    <property type="molecule type" value="Genomic_DNA"/>
</dbReference>
<dbReference type="Proteomes" id="UP000684084">
    <property type="component" value="Unassembled WGS sequence"/>
</dbReference>
<name>A0A915ZV96_9GLOM</name>
<protein>
    <submittedName>
        <fullName evidence="1">Uncharacterized protein</fullName>
    </submittedName>
</protein>